<dbReference type="EMBL" id="KN837223">
    <property type="protein sequence ID" value="KIJ32717.1"/>
    <property type="molecule type" value="Genomic_DNA"/>
</dbReference>
<accession>A0A0C9UTZ2</accession>
<dbReference type="HOGENOM" id="CLU_719950_0_0_1"/>
<dbReference type="OrthoDB" id="2691312at2759"/>
<gene>
    <name evidence="2" type="ORF">M422DRAFT_265475</name>
</gene>
<feature type="compositionally biased region" description="Basic and acidic residues" evidence="1">
    <location>
        <begin position="81"/>
        <end position="94"/>
    </location>
</feature>
<reference evidence="2 3" key="1">
    <citation type="submission" date="2014-06" db="EMBL/GenBank/DDBJ databases">
        <title>Evolutionary Origins and Diversification of the Mycorrhizal Mutualists.</title>
        <authorList>
            <consortium name="DOE Joint Genome Institute"/>
            <consortium name="Mycorrhizal Genomics Consortium"/>
            <person name="Kohler A."/>
            <person name="Kuo A."/>
            <person name="Nagy L.G."/>
            <person name="Floudas D."/>
            <person name="Copeland A."/>
            <person name="Barry K.W."/>
            <person name="Cichocki N."/>
            <person name="Veneault-Fourrey C."/>
            <person name="LaButti K."/>
            <person name="Lindquist E.A."/>
            <person name="Lipzen A."/>
            <person name="Lundell T."/>
            <person name="Morin E."/>
            <person name="Murat C."/>
            <person name="Riley R."/>
            <person name="Ohm R."/>
            <person name="Sun H."/>
            <person name="Tunlid A."/>
            <person name="Henrissat B."/>
            <person name="Grigoriev I.V."/>
            <person name="Hibbett D.S."/>
            <person name="Martin F."/>
        </authorList>
    </citation>
    <scope>NUCLEOTIDE SEQUENCE [LARGE SCALE GENOMIC DNA]</scope>
    <source>
        <strain evidence="2 3">SS14</strain>
    </source>
</reference>
<dbReference type="SUPFAM" id="SSF101447">
    <property type="entry name" value="Formin homology 2 domain (FH2 domain)"/>
    <property type="match status" value="1"/>
</dbReference>
<feature type="compositionally biased region" description="Pro residues" evidence="1">
    <location>
        <begin position="131"/>
        <end position="144"/>
    </location>
</feature>
<evidence type="ECO:0000313" key="2">
    <source>
        <dbReference type="EMBL" id="KIJ32717.1"/>
    </source>
</evidence>
<feature type="compositionally biased region" description="Low complexity" evidence="1">
    <location>
        <begin position="68"/>
        <end position="79"/>
    </location>
</feature>
<feature type="region of interest" description="Disordered" evidence="1">
    <location>
        <begin position="28"/>
        <end position="95"/>
    </location>
</feature>
<sequence>MAPCAGRKKEYARSSSLKNHEAICLTLLERRQKADRRRLEQSDRRRRERSASPRRKNRSRHSDRSYERGSSNYHSSRGRSSSHEHGGGGRKDSLEFLQGSSHNEIQDSVMDMGQGFLPYSVIQPEVISPAMSPPPPPPPPPPPVLERGYRQKRRTIKLRDDYPSEGPAPLPAPEEMQPAEDPELEMVPSTVTRRFLQLVNNIRLILVQKFWTKGNTFGLSRLYYGNPSRIPDEFTSTADMATAAVNSQPLKAGKDGMLDAIWPYPNISSWRLGINNVLLAKDFKLEDIQNVAWDKINDLLAQISPNAPEGEGWVETSVDIELPTGIKKKAGERPQNNHRAANFFSVPGLWHRSIPALISSVFSGDTAAEIFHFNPFKQFWIVCI</sequence>
<evidence type="ECO:0000256" key="1">
    <source>
        <dbReference type="SAM" id="MobiDB-lite"/>
    </source>
</evidence>
<evidence type="ECO:0000313" key="3">
    <source>
        <dbReference type="Proteomes" id="UP000054279"/>
    </source>
</evidence>
<keyword evidence="3" id="KW-1185">Reference proteome</keyword>
<organism evidence="2 3">
    <name type="scientific">Sphaerobolus stellatus (strain SS14)</name>
    <dbReference type="NCBI Taxonomy" id="990650"/>
    <lineage>
        <taxon>Eukaryota</taxon>
        <taxon>Fungi</taxon>
        <taxon>Dikarya</taxon>
        <taxon>Basidiomycota</taxon>
        <taxon>Agaricomycotina</taxon>
        <taxon>Agaricomycetes</taxon>
        <taxon>Phallomycetidae</taxon>
        <taxon>Geastrales</taxon>
        <taxon>Sphaerobolaceae</taxon>
        <taxon>Sphaerobolus</taxon>
    </lineage>
</organism>
<dbReference type="AlphaFoldDB" id="A0A0C9UTZ2"/>
<protein>
    <submittedName>
        <fullName evidence="2">Uncharacterized protein</fullName>
    </submittedName>
</protein>
<dbReference type="Proteomes" id="UP000054279">
    <property type="component" value="Unassembled WGS sequence"/>
</dbReference>
<feature type="compositionally biased region" description="Basic and acidic residues" evidence="1">
    <location>
        <begin position="28"/>
        <end position="51"/>
    </location>
</feature>
<feature type="region of interest" description="Disordered" evidence="1">
    <location>
        <begin position="127"/>
        <end position="181"/>
    </location>
</feature>
<proteinExistence type="predicted"/>
<name>A0A0C9UTZ2_SPHS4</name>